<sequence>MVYSLLKLNLTYAQVGCILKYTRPAYWASDIPASHSYLMKKPGYYLAEEAFVDRLRRELHMGEFDRFPLTYIMEAADDISYCVADLEDAVEKSIFTVEQLYQHLIQEWGEVAPGDLFDKTVASAFRKIDRGGARRSAEDQFFMYLRVFTVAAAGAARGAALYRQSGRGLSGQLQSGAAGGFQPGLPAAENI</sequence>
<dbReference type="InterPro" id="IPR023293">
    <property type="entry name" value="dGTP_triP_hydro_central_sf"/>
</dbReference>
<dbReference type="AlphaFoldDB" id="A0A379Y0T6"/>
<gene>
    <name evidence="1" type="primary">dgt_2</name>
    <name evidence="1" type="ORF">NCTC10211_00210</name>
</gene>
<dbReference type="EMBL" id="UGYK01000002">
    <property type="protein sequence ID" value="SUI39184.1"/>
    <property type="molecule type" value="Genomic_DNA"/>
</dbReference>
<dbReference type="Proteomes" id="UP000254765">
    <property type="component" value="Unassembled WGS sequence"/>
</dbReference>
<dbReference type="EC" id="3.1.5.1" evidence="1"/>
<keyword evidence="1" id="KW-0378">Hydrolase</keyword>
<name>A0A379Y0T6_SERMA</name>
<accession>A0A379Y0T6</accession>
<protein>
    <submittedName>
        <fullName evidence="1">Deoxyguanosinetriphosphate triphosphohydrolase</fullName>
        <ecNumber evidence="1">3.1.5.1</ecNumber>
    </submittedName>
</protein>
<organism evidence="1 2">
    <name type="scientific">Serratia marcescens</name>
    <dbReference type="NCBI Taxonomy" id="615"/>
    <lineage>
        <taxon>Bacteria</taxon>
        <taxon>Pseudomonadati</taxon>
        <taxon>Pseudomonadota</taxon>
        <taxon>Gammaproteobacteria</taxon>
        <taxon>Enterobacterales</taxon>
        <taxon>Yersiniaceae</taxon>
        <taxon>Serratia</taxon>
    </lineage>
</organism>
<dbReference type="GO" id="GO:0008832">
    <property type="term" value="F:dGTPase activity"/>
    <property type="evidence" value="ECO:0007669"/>
    <property type="project" value="UniProtKB-EC"/>
</dbReference>
<proteinExistence type="predicted"/>
<dbReference type="Gene3D" id="1.10.3410.10">
    <property type="entry name" value="putative deoxyguanosinetriphosphate triphosphohydrolase like domain"/>
    <property type="match status" value="1"/>
</dbReference>
<dbReference type="Gene3D" id="1.10.3210.10">
    <property type="entry name" value="Hypothetical protein af1432"/>
    <property type="match status" value="1"/>
</dbReference>
<dbReference type="SUPFAM" id="SSF109604">
    <property type="entry name" value="HD-domain/PDEase-like"/>
    <property type="match status" value="1"/>
</dbReference>
<evidence type="ECO:0000313" key="1">
    <source>
        <dbReference type="EMBL" id="SUI39184.1"/>
    </source>
</evidence>
<evidence type="ECO:0000313" key="2">
    <source>
        <dbReference type="Proteomes" id="UP000254765"/>
    </source>
</evidence>
<reference evidence="1 2" key="1">
    <citation type="submission" date="2018-06" db="EMBL/GenBank/DDBJ databases">
        <authorList>
            <consortium name="Pathogen Informatics"/>
            <person name="Doyle S."/>
        </authorList>
    </citation>
    <scope>NUCLEOTIDE SEQUENCE [LARGE SCALE GENOMIC DNA]</scope>
    <source>
        <strain evidence="1 2">NCTC10211</strain>
    </source>
</reference>